<dbReference type="EMBL" id="JBHSYM010000123">
    <property type="protein sequence ID" value="MFC7018064.1"/>
    <property type="molecule type" value="Genomic_DNA"/>
</dbReference>
<keyword evidence="2" id="KW-1185">Reference proteome</keyword>
<dbReference type="Proteomes" id="UP001596409">
    <property type="component" value="Unassembled WGS sequence"/>
</dbReference>
<evidence type="ECO:0000313" key="2">
    <source>
        <dbReference type="Proteomes" id="UP001596409"/>
    </source>
</evidence>
<organism evidence="1 2">
    <name type="scientific">Streptomyces viridiviolaceus</name>
    <dbReference type="NCBI Taxonomy" id="68282"/>
    <lineage>
        <taxon>Bacteria</taxon>
        <taxon>Bacillati</taxon>
        <taxon>Actinomycetota</taxon>
        <taxon>Actinomycetes</taxon>
        <taxon>Kitasatosporales</taxon>
        <taxon>Streptomycetaceae</taxon>
        <taxon>Streptomyces</taxon>
    </lineage>
</organism>
<proteinExistence type="predicted"/>
<protein>
    <submittedName>
        <fullName evidence="1">Uncharacterized protein</fullName>
    </submittedName>
</protein>
<evidence type="ECO:0000313" key="1">
    <source>
        <dbReference type="EMBL" id="MFC7018064.1"/>
    </source>
</evidence>
<gene>
    <name evidence="1" type="ORF">ACFQMH_41580</name>
</gene>
<accession>A0ABW2EFL7</accession>
<reference evidence="2" key="1">
    <citation type="journal article" date="2019" name="Int. J. Syst. Evol. Microbiol.">
        <title>The Global Catalogue of Microorganisms (GCM) 10K type strain sequencing project: providing services to taxonomists for standard genome sequencing and annotation.</title>
        <authorList>
            <consortium name="The Broad Institute Genomics Platform"/>
            <consortium name="The Broad Institute Genome Sequencing Center for Infectious Disease"/>
            <person name="Wu L."/>
            <person name="Ma J."/>
        </authorList>
    </citation>
    <scope>NUCLEOTIDE SEQUENCE [LARGE SCALE GENOMIC DNA]</scope>
    <source>
        <strain evidence="2">JCM 4855</strain>
    </source>
</reference>
<comment type="caution">
    <text evidence="1">The sequence shown here is derived from an EMBL/GenBank/DDBJ whole genome shotgun (WGS) entry which is preliminary data.</text>
</comment>
<dbReference type="RefSeq" id="WP_189880874.1">
    <property type="nucleotide sequence ID" value="NZ_BMWA01000057.1"/>
</dbReference>
<name>A0ABW2EFL7_9ACTN</name>
<sequence>MSSTHHILYDSTGRLAAELPSDRAVHEQVVRAALAWSSPLDVPAAGASPDPGPVQRLH</sequence>